<sequence>MAELSEESRLWKGPEYRLLLEAEHNVIRGAQENPQAGTKTDHVFTAGSQAYNYNMKFGSST</sequence>
<evidence type="ECO:0000313" key="1">
    <source>
        <dbReference type="EMBL" id="KAH3837570.1"/>
    </source>
</evidence>
<accession>A0A9D4QPF4</accession>
<proteinExistence type="predicted"/>
<name>A0A9D4QPF4_DREPO</name>
<protein>
    <submittedName>
        <fullName evidence="1">Uncharacterized protein</fullName>
    </submittedName>
</protein>
<feature type="non-terminal residue" evidence="1">
    <location>
        <position position="61"/>
    </location>
</feature>
<comment type="caution">
    <text evidence="1">The sequence shown here is derived from an EMBL/GenBank/DDBJ whole genome shotgun (WGS) entry which is preliminary data.</text>
</comment>
<organism evidence="1 2">
    <name type="scientific">Dreissena polymorpha</name>
    <name type="common">Zebra mussel</name>
    <name type="synonym">Mytilus polymorpha</name>
    <dbReference type="NCBI Taxonomy" id="45954"/>
    <lineage>
        <taxon>Eukaryota</taxon>
        <taxon>Metazoa</taxon>
        <taxon>Spiralia</taxon>
        <taxon>Lophotrochozoa</taxon>
        <taxon>Mollusca</taxon>
        <taxon>Bivalvia</taxon>
        <taxon>Autobranchia</taxon>
        <taxon>Heteroconchia</taxon>
        <taxon>Euheterodonta</taxon>
        <taxon>Imparidentia</taxon>
        <taxon>Neoheterodontei</taxon>
        <taxon>Myida</taxon>
        <taxon>Dreissenoidea</taxon>
        <taxon>Dreissenidae</taxon>
        <taxon>Dreissena</taxon>
    </lineage>
</organism>
<evidence type="ECO:0000313" key="2">
    <source>
        <dbReference type="Proteomes" id="UP000828390"/>
    </source>
</evidence>
<dbReference type="EMBL" id="JAIWYP010000004">
    <property type="protein sequence ID" value="KAH3837570.1"/>
    <property type="molecule type" value="Genomic_DNA"/>
</dbReference>
<dbReference type="AlphaFoldDB" id="A0A9D4QPF4"/>
<dbReference type="Proteomes" id="UP000828390">
    <property type="component" value="Unassembled WGS sequence"/>
</dbReference>
<gene>
    <name evidence="1" type="ORF">DPMN_110964</name>
</gene>
<reference evidence="1" key="1">
    <citation type="journal article" date="2019" name="bioRxiv">
        <title>The Genome of the Zebra Mussel, Dreissena polymorpha: A Resource for Invasive Species Research.</title>
        <authorList>
            <person name="McCartney M.A."/>
            <person name="Auch B."/>
            <person name="Kono T."/>
            <person name="Mallez S."/>
            <person name="Zhang Y."/>
            <person name="Obille A."/>
            <person name="Becker A."/>
            <person name="Abrahante J.E."/>
            <person name="Garbe J."/>
            <person name="Badalamenti J.P."/>
            <person name="Herman A."/>
            <person name="Mangelson H."/>
            <person name="Liachko I."/>
            <person name="Sullivan S."/>
            <person name="Sone E.D."/>
            <person name="Koren S."/>
            <person name="Silverstein K.A.T."/>
            <person name="Beckman K.B."/>
            <person name="Gohl D.M."/>
        </authorList>
    </citation>
    <scope>NUCLEOTIDE SEQUENCE</scope>
    <source>
        <strain evidence="1">Duluth1</strain>
        <tissue evidence="1">Whole animal</tissue>
    </source>
</reference>
<keyword evidence="2" id="KW-1185">Reference proteome</keyword>
<reference evidence="1" key="2">
    <citation type="submission" date="2020-11" db="EMBL/GenBank/DDBJ databases">
        <authorList>
            <person name="McCartney M.A."/>
            <person name="Auch B."/>
            <person name="Kono T."/>
            <person name="Mallez S."/>
            <person name="Becker A."/>
            <person name="Gohl D.M."/>
            <person name="Silverstein K.A.T."/>
            <person name="Koren S."/>
            <person name="Bechman K.B."/>
            <person name="Herman A."/>
            <person name="Abrahante J.E."/>
            <person name="Garbe J."/>
        </authorList>
    </citation>
    <scope>NUCLEOTIDE SEQUENCE</scope>
    <source>
        <strain evidence="1">Duluth1</strain>
        <tissue evidence="1">Whole animal</tissue>
    </source>
</reference>